<dbReference type="Pfam" id="PF05368">
    <property type="entry name" value="NmrA"/>
    <property type="match status" value="1"/>
</dbReference>
<sequence>MKYLVTGADGKLAGRVANNMLEAVAGTDLIFTCPNLARVPMEKKTAWEEKGVTVKEANYDNVEQMTKAFEGADRLFFISSIINGPKRVEQHRKVIEACKKAGVKHITYTSFFGADREGYNQYVLPDHRATEKMLKESGIEHNIMRNNLYMENYLTTSVMLAMLSGNVWGTTAGEGKVTSIAKDDSARCGAALLLGKGEPNRAYDLTSTIPLSQREICNMIAEKSGIPFEYKPMTEEEFRAYLEELHIPRTTDGDFSQAPVPFCSNDMITNEAGISEGQMGVVTHDVELLTGRKPLEVYDLLDQYSYVWKNKVRHWKDLV</sequence>
<dbReference type="Gene3D" id="3.90.25.10">
    <property type="entry name" value="UDP-galactose 4-epimerase, domain 1"/>
    <property type="match status" value="1"/>
</dbReference>
<evidence type="ECO:0000313" key="3">
    <source>
        <dbReference type="Proteomes" id="UP000195455"/>
    </source>
</evidence>
<accession>A0A1Y3TZH2</accession>
<dbReference type="InterPro" id="IPR052718">
    <property type="entry name" value="NmrA-type_oxidoreductase"/>
</dbReference>
<dbReference type="InterPro" id="IPR036291">
    <property type="entry name" value="NAD(P)-bd_dom_sf"/>
</dbReference>
<dbReference type="AlphaFoldDB" id="A0A1Y3TZH2"/>
<proteinExistence type="predicted"/>
<feature type="domain" description="NmrA-like" evidence="1">
    <location>
        <begin position="4"/>
        <end position="248"/>
    </location>
</feature>
<protein>
    <submittedName>
        <fullName evidence="2">NAD(P)-dependent oxidoreductase</fullName>
    </submittedName>
</protein>
<evidence type="ECO:0000313" key="2">
    <source>
        <dbReference type="EMBL" id="OUN41994.1"/>
    </source>
</evidence>
<evidence type="ECO:0000259" key="1">
    <source>
        <dbReference type="Pfam" id="PF05368"/>
    </source>
</evidence>
<dbReference type="InterPro" id="IPR008030">
    <property type="entry name" value="NmrA-like"/>
</dbReference>
<name>A0A1Y3TZH2_9FIRM</name>
<comment type="caution">
    <text evidence="2">The sequence shown here is derived from an EMBL/GenBank/DDBJ whole genome shotgun (WGS) entry which is preliminary data.</text>
</comment>
<organism evidence="2 3">
    <name type="scientific">Anaerotignum lactatifermentans</name>
    <dbReference type="NCBI Taxonomy" id="160404"/>
    <lineage>
        <taxon>Bacteria</taxon>
        <taxon>Bacillati</taxon>
        <taxon>Bacillota</taxon>
        <taxon>Clostridia</taxon>
        <taxon>Lachnospirales</taxon>
        <taxon>Anaerotignaceae</taxon>
        <taxon>Anaerotignum</taxon>
    </lineage>
</organism>
<dbReference type="SUPFAM" id="SSF51735">
    <property type="entry name" value="NAD(P)-binding Rossmann-fold domains"/>
    <property type="match status" value="1"/>
</dbReference>
<dbReference type="Proteomes" id="UP000195455">
    <property type="component" value="Unassembled WGS sequence"/>
</dbReference>
<gene>
    <name evidence="2" type="ORF">B5G26_09925</name>
</gene>
<dbReference type="RefSeq" id="WP_087989513.1">
    <property type="nucleotide sequence ID" value="NZ_JAUUMJ010000164.1"/>
</dbReference>
<reference evidence="3" key="1">
    <citation type="submission" date="2017-04" db="EMBL/GenBank/DDBJ databases">
        <title>Function of individual gut microbiota members based on whole genome sequencing of pure cultures obtained from chicken caecum.</title>
        <authorList>
            <person name="Medvecky M."/>
            <person name="Cejkova D."/>
            <person name="Polansky O."/>
            <person name="Karasova D."/>
            <person name="Kubasova T."/>
            <person name="Cizek A."/>
            <person name="Rychlik I."/>
        </authorList>
    </citation>
    <scope>NUCLEOTIDE SEQUENCE [LARGE SCALE GENOMIC DNA]</scope>
    <source>
        <strain evidence="3">An75</strain>
    </source>
</reference>
<dbReference type="Gene3D" id="3.40.50.720">
    <property type="entry name" value="NAD(P)-binding Rossmann-like Domain"/>
    <property type="match status" value="1"/>
</dbReference>
<dbReference type="PANTHER" id="PTHR47129:SF1">
    <property type="entry name" value="NMRA-LIKE DOMAIN-CONTAINING PROTEIN"/>
    <property type="match status" value="1"/>
</dbReference>
<dbReference type="EMBL" id="NFHM01000014">
    <property type="protein sequence ID" value="OUN41994.1"/>
    <property type="molecule type" value="Genomic_DNA"/>
</dbReference>
<dbReference type="PANTHER" id="PTHR47129">
    <property type="entry name" value="QUINONE OXIDOREDUCTASE 2"/>
    <property type="match status" value="1"/>
</dbReference>